<dbReference type="EMBL" id="CM042021">
    <property type="protein sequence ID" value="KAI3817594.1"/>
    <property type="molecule type" value="Genomic_DNA"/>
</dbReference>
<accession>A0ACB9JBP0</accession>
<reference evidence="2" key="1">
    <citation type="journal article" date="2022" name="Mol. Ecol. Resour.">
        <title>The genomes of chicory, endive, great burdock and yacon provide insights into Asteraceae palaeo-polyploidization history and plant inulin production.</title>
        <authorList>
            <person name="Fan W."/>
            <person name="Wang S."/>
            <person name="Wang H."/>
            <person name="Wang A."/>
            <person name="Jiang F."/>
            <person name="Liu H."/>
            <person name="Zhao H."/>
            <person name="Xu D."/>
            <person name="Zhang Y."/>
        </authorList>
    </citation>
    <scope>NUCLEOTIDE SEQUENCE [LARGE SCALE GENOMIC DNA]</scope>
    <source>
        <strain evidence="2">cv. Yunnan</strain>
    </source>
</reference>
<evidence type="ECO:0000313" key="1">
    <source>
        <dbReference type="EMBL" id="KAI3817594.1"/>
    </source>
</evidence>
<organism evidence="1 2">
    <name type="scientific">Smallanthus sonchifolius</name>
    <dbReference type="NCBI Taxonomy" id="185202"/>
    <lineage>
        <taxon>Eukaryota</taxon>
        <taxon>Viridiplantae</taxon>
        <taxon>Streptophyta</taxon>
        <taxon>Embryophyta</taxon>
        <taxon>Tracheophyta</taxon>
        <taxon>Spermatophyta</taxon>
        <taxon>Magnoliopsida</taxon>
        <taxon>eudicotyledons</taxon>
        <taxon>Gunneridae</taxon>
        <taxon>Pentapetalae</taxon>
        <taxon>asterids</taxon>
        <taxon>campanulids</taxon>
        <taxon>Asterales</taxon>
        <taxon>Asteraceae</taxon>
        <taxon>Asteroideae</taxon>
        <taxon>Heliantheae alliance</taxon>
        <taxon>Millerieae</taxon>
        <taxon>Smallanthus</taxon>
    </lineage>
</organism>
<proteinExistence type="predicted"/>
<protein>
    <submittedName>
        <fullName evidence="1">Uncharacterized protein</fullName>
    </submittedName>
</protein>
<keyword evidence="2" id="KW-1185">Reference proteome</keyword>
<name>A0ACB9JBP0_9ASTR</name>
<gene>
    <name evidence="1" type="ORF">L1987_11389</name>
</gene>
<evidence type="ECO:0000313" key="2">
    <source>
        <dbReference type="Proteomes" id="UP001056120"/>
    </source>
</evidence>
<sequence>MVVLVLALGFLSIGSGGIRPCSLPFGVDQFDPTTDEGRKGINSFFNWYSTTFTVVLIIALTLVVYIQDSVSWALGFGIPAILMLCSIVLFFVGAKLYVYVKPQGSVFSGIVQAFFIAYKKRKLKLPKPDQTGVEVMFYDLAFNTDGSRISPWKLASIQQIEEVKSLIKVIPIIASGIICLVAIVQQGTFTISQALKMNRHLGPRFQIPVFSMVTIGPIYDRILVPSLRRITKVETGITLLQRIGIGIVFSILSMVVAAIVEKMRRDSAVNHNHPDGVAPLSVIWLTPQLILMGFAEAFNIIGQIEFCYKESLKR</sequence>
<comment type="caution">
    <text evidence="1">The sequence shown here is derived from an EMBL/GenBank/DDBJ whole genome shotgun (WGS) entry which is preliminary data.</text>
</comment>
<reference evidence="1 2" key="2">
    <citation type="journal article" date="2022" name="Mol. Ecol. Resour.">
        <title>The genomes of chicory, endive, great burdock and yacon provide insights into Asteraceae paleo-polyploidization history and plant inulin production.</title>
        <authorList>
            <person name="Fan W."/>
            <person name="Wang S."/>
            <person name="Wang H."/>
            <person name="Wang A."/>
            <person name="Jiang F."/>
            <person name="Liu H."/>
            <person name="Zhao H."/>
            <person name="Xu D."/>
            <person name="Zhang Y."/>
        </authorList>
    </citation>
    <scope>NUCLEOTIDE SEQUENCE [LARGE SCALE GENOMIC DNA]</scope>
    <source>
        <strain evidence="2">cv. Yunnan</strain>
        <tissue evidence="1">Leaves</tissue>
    </source>
</reference>
<dbReference type="Proteomes" id="UP001056120">
    <property type="component" value="Linkage Group LG04"/>
</dbReference>